<keyword evidence="3" id="KW-1185">Reference proteome</keyword>
<dbReference type="RefSeq" id="WP_394848513.1">
    <property type="nucleotide sequence ID" value="NZ_CP089982.1"/>
</dbReference>
<gene>
    <name evidence="2" type="ORF">LZC95_13760</name>
</gene>
<evidence type="ECO:0000256" key="1">
    <source>
        <dbReference type="SAM" id="Phobius"/>
    </source>
</evidence>
<reference evidence="2 3" key="1">
    <citation type="submission" date="2021-12" db="EMBL/GenBank/DDBJ databases">
        <title>Discovery of the Pendulisporaceae a myxobacterial family with distinct sporulation behavior and unique specialized metabolism.</title>
        <authorList>
            <person name="Garcia R."/>
            <person name="Popoff A."/>
            <person name="Bader C.D."/>
            <person name="Loehr J."/>
            <person name="Walesch S."/>
            <person name="Walt C."/>
            <person name="Boldt J."/>
            <person name="Bunk B."/>
            <person name="Haeckl F.J.F.P.J."/>
            <person name="Gunesch A.P."/>
            <person name="Birkelbach J."/>
            <person name="Nuebel U."/>
            <person name="Pietschmann T."/>
            <person name="Bach T."/>
            <person name="Mueller R."/>
        </authorList>
    </citation>
    <scope>NUCLEOTIDE SEQUENCE [LARGE SCALE GENOMIC DNA]</scope>
    <source>
        <strain evidence="2 3">MSr12523</strain>
    </source>
</reference>
<feature type="transmembrane region" description="Helical" evidence="1">
    <location>
        <begin position="77"/>
        <end position="96"/>
    </location>
</feature>
<feature type="transmembrane region" description="Helical" evidence="1">
    <location>
        <begin position="9"/>
        <end position="30"/>
    </location>
</feature>
<evidence type="ECO:0000313" key="2">
    <source>
        <dbReference type="EMBL" id="WXA97895.1"/>
    </source>
</evidence>
<keyword evidence="1" id="KW-0812">Transmembrane</keyword>
<keyword evidence="1" id="KW-1133">Transmembrane helix</keyword>
<name>A0ABZ2KLF5_9BACT</name>
<dbReference type="InterPro" id="IPR021329">
    <property type="entry name" value="DUF2938"/>
</dbReference>
<protein>
    <submittedName>
        <fullName evidence="2">DUF2938 domain-containing protein</fullName>
    </submittedName>
</protein>
<dbReference type="Proteomes" id="UP001379533">
    <property type="component" value="Chromosome"/>
</dbReference>
<feature type="transmembrane region" description="Helical" evidence="1">
    <location>
        <begin position="146"/>
        <end position="167"/>
    </location>
</feature>
<sequence length="170" mass="18092">MNLAMQMEWVARAALIGIGATLTMDLWAIFLKRAFGVLSLDYGMLGRWLGHLPSGRLVHESIARAAPVRGERILGWSAHYLIGVTFAALLLSIWGLEWARAPSLAPALFVGIVTIVAPFFVLQPGMGAGMAASKTPKPNVARLKSLGAHSVYGFGLYGAALLVAALLPAR</sequence>
<organism evidence="2 3">
    <name type="scientific">Pendulispora brunnea</name>
    <dbReference type="NCBI Taxonomy" id="2905690"/>
    <lineage>
        <taxon>Bacteria</taxon>
        <taxon>Pseudomonadati</taxon>
        <taxon>Myxococcota</taxon>
        <taxon>Myxococcia</taxon>
        <taxon>Myxococcales</taxon>
        <taxon>Sorangiineae</taxon>
        <taxon>Pendulisporaceae</taxon>
        <taxon>Pendulispora</taxon>
    </lineage>
</organism>
<feature type="transmembrane region" description="Helical" evidence="1">
    <location>
        <begin position="108"/>
        <end position="126"/>
    </location>
</feature>
<accession>A0ABZ2KLF5</accession>
<proteinExistence type="predicted"/>
<dbReference type="EMBL" id="CP089982">
    <property type="protein sequence ID" value="WXA97895.1"/>
    <property type="molecule type" value="Genomic_DNA"/>
</dbReference>
<evidence type="ECO:0000313" key="3">
    <source>
        <dbReference type="Proteomes" id="UP001379533"/>
    </source>
</evidence>
<keyword evidence="1" id="KW-0472">Membrane</keyword>
<dbReference type="Pfam" id="PF11158">
    <property type="entry name" value="DUF2938"/>
    <property type="match status" value="1"/>
</dbReference>